<dbReference type="InterPro" id="IPR002288">
    <property type="entry name" value="DNA_gyrase_B_C"/>
</dbReference>
<dbReference type="AlphaFoldDB" id="A0A1B6NWS1"/>
<dbReference type="InterPro" id="IPR013759">
    <property type="entry name" value="Topo_IIA_B_C"/>
</dbReference>
<reference evidence="10" key="1">
    <citation type="submission" date="2013-11" db="EMBL/GenBank/DDBJ databases">
        <title>Microbial diversity, functional groups and degradation webs in Northern and Southern Mediterranean and Red Sea marine crude oil polluted sites.</title>
        <authorList>
            <person name="Daffonchio D."/>
            <person name="Mapelli F."/>
            <person name="Ferrer M."/>
            <person name="Richter M."/>
            <person name="Cherif A."/>
            <person name="Malkawi H.I."/>
            <person name="Yakimov M.M."/>
            <person name="Abdel-Fattah Y.R."/>
            <person name="Blaghen M."/>
            <person name="Golyshin P.N."/>
            <person name="Kalogerakis N."/>
            <person name="Boon N."/>
            <person name="Magagnini M."/>
            <person name="Fava F."/>
        </authorList>
    </citation>
    <scope>NUCLEOTIDE SEQUENCE</scope>
</reference>
<comment type="caution">
    <text evidence="10">The sequence shown here is derived from an EMBL/GenBank/DDBJ whole genome shotgun (WGS) entry which is preliminary data.</text>
</comment>
<evidence type="ECO:0000256" key="5">
    <source>
        <dbReference type="ARBA" id="ARBA00023029"/>
    </source>
</evidence>
<dbReference type="PANTHER" id="PTHR45866:SF1">
    <property type="entry name" value="DNA GYRASE SUBUNIT B, MITOCHONDRIAL"/>
    <property type="match status" value="1"/>
</dbReference>
<accession>A0A1B6NWS1</accession>
<organism evidence="10">
    <name type="scientific">marine sediment metagenome</name>
    <dbReference type="NCBI Taxonomy" id="412755"/>
    <lineage>
        <taxon>unclassified sequences</taxon>
        <taxon>metagenomes</taxon>
        <taxon>ecological metagenomes</taxon>
    </lineage>
</organism>
<dbReference type="Pfam" id="PF18053">
    <property type="entry name" value="GyrB_insert"/>
    <property type="match status" value="1"/>
</dbReference>
<evidence type="ECO:0000313" key="10">
    <source>
        <dbReference type="EMBL" id="KTF07905.1"/>
    </source>
</evidence>
<evidence type="ECO:0000256" key="1">
    <source>
        <dbReference type="ARBA" id="ARBA00000185"/>
    </source>
</evidence>
<name>A0A1B6NWS1_9ZZZZ</name>
<dbReference type="InterPro" id="IPR041423">
    <property type="entry name" value="GyrB_insert"/>
</dbReference>
<evidence type="ECO:0000256" key="7">
    <source>
        <dbReference type="ARBA" id="ARBA00023235"/>
    </source>
</evidence>
<proteinExistence type="inferred from homology"/>
<sequence length="126" mass="14803">HEFIESSEYQRLKELNLAINDMMGVDAYIKRGERKQPVESFKDALEWLMNEAKRGQYIQRYKGLGEMNPEQLWETTMDPESRRMLQVTIEDAIGCDQLFTTLMGDQVEPRREFIEANALKVENLDV</sequence>
<feature type="domain" description="DNA gyrase subunit B insert" evidence="9">
    <location>
        <begin position="2"/>
        <end position="52"/>
    </location>
</feature>
<keyword evidence="7" id="KW-0413">Isomerase</keyword>
<dbReference type="GO" id="GO:0003918">
    <property type="term" value="F:DNA topoisomerase type II (double strand cut, ATP-hydrolyzing) activity"/>
    <property type="evidence" value="ECO:0007669"/>
    <property type="project" value="UniProtKB-EC"/>
</dbReference>
<evidence type="ECO:0000256" key="4">
    <source>
        <dbReference type="ARBA" id="ARBA00022840"/>
    </source>
</evidence>
<dbReference type="Pfam" id="PF00986">
    <property type="entry name" value="DNA_gyraseB_C"/>
    <property type="match status" value="1"/>
</dbReference>
<dbReference type="Gene3D" id="3.40.50.670">
    <property type="match status" value="1"/>
</dbReference>
<evidence type="ECO:0000259" key="9">
    <source>
        <dbReference type="Pfam" id="PF18053"/>
    </source>
</evidence>
<evidence type="ECO:0000256" key="3">
    <source>
        <dbReference type="ARBA" id="ARBA00022741"/>
    </source>
</evidence>
<keyword evidence="6" id="KW-0238">DNA-binding</keyword>
<dbReference type="PANTHER" id="PTHR45866">
    <property type="entry name" value="DNA GYRASE/TOPOISOMERASE SUBUNIT B"/>
    <property type="match status" value="1"/>
</dbReference>
<evidence type="ECO:0000259" key="8">
    <source>
        <dbReference type="Pfam" id="PF00986"/>
    </source>
</evidence>
<protein>
    <submittedName>
        <fullName evidence="10">DNA gyrase subunit B</fullName>
    </submittedName>
</protein>
<evidence type="ECO:0000256" key="6">
    <source>
        <dbReference type="ARBA" id="ARBA00023125"/>
    </source>
</evidence>
<feature type="non-terminal residue" evidence="10">
    <location>
        <position position="1"/>
    </location>
</feature>
<gene>
    <name evidence="10" type="ORF">MGSAQ_000599</name>
</gene>
<comment type="catalytic activity">
    <reaction evidence="1">
        <text>ATP-dependent breakage, passage and rejoining of double-stranded DNA.</text>
        <dbReference type="EC" id="5.6.2.2"/>
    </reaction>
</comment>
<dbReference type="GO" id="GO:0005524">
    <property type="term" value="F:ATP binding"/>
    <property type="evidence" value="ECO:0007669"/>
    <property type="project" value="UniProtKB-KW"/>
</dbReference>
<dbReference type="FunFam" id="3.40.50.670:FF:000004">
    <property type="entry name" value="DNA gyrase subunit B"/>
    <property type="match status" value="1"/>
</dbReference>
<dbReference type="GO" id="GO:0006265">
    <property type="term" value="P:DNA topological change"/>
    <property type="evidence" value="ECO:0007669"/>
    <property type="project" value="InterPro"/>
</dbReference>
<feature type="domain" description="DNA gyrase B subunit C-terminal" evidence="8">
    <location>
        <begin position="55"/>
        <end position="115"/>
    </location>
</feature>
<dbReference type="EMBL" id="AYSL01000269">
    <property type="protein sequence ID" value="KTF07905.1"/>
    <property type="molecule type" value="Genomic_DNA"/>
</dbReference>
<dbReference type="SUPFAM" id="SSF56719">
    <property type="entry name" value="Type II DNA topoisomerase"/>
    <property type="match status" value="1"/>
</dbReference>
<comment type="similarity">
    <text evidence="2">Belongs to the type II topoisomerase GyrB family.</text>
</comment>
<keyword evidence="5" id="KW-0799">Topoisomerase</keyword>
<keyword evidence="4" id="KW-0067">ATP-binding</keyword>
<dbReference type="InterPro" id="IPR013760">
    <property type="entry name" value="Topo_IIA-like_dom_sf"/>
</dbReference>
<keyword evidence="3" id="KW-0547">Nucleotide-binding</keyword>
<evidence type="ECO:0000256" key="2">
    <source>
        <dbReference type="ARBA" id="ARBA00010708"/>
    </source>
</evidence>
<dbReference type="GO" id="GO:0003677">
    <property type="term" value="F:DNA binding"/>
    <property type="evidence" value="ECO:0007669"/>
    <property type="project" value="UniProtKB-KW"/>
</dbReference>